<dbReference type="AlphaFoldDB" id="A0A9P0ADM7"/>
<feature type="signal peptide" evidence="1">
    <location>
        <begin position="1"/>
        <end position="24"/>
    </location>
</feature>
<evidence type="ECO:0000256" key="1">
    <source>
        <dbReference type="SAM" id="SignalP"/>
    </source>
</evidence>
<dbReference type="InterPro" id="IPR011024">
    <property type="entry name" value="G_crystallin-like"/>
</dbReference>
<feature type="chain" id="PRO_5040256126" evidence="1">
    <location>
        <begin position="25"/>
        <end position="383"/>
    </location>
</feature>
<sequence>MQRKVTTVSTVAFILHLAVTSVTPAVVTLWKDKHFSGQKCDVEVNGCKPVCPGMEGRASSLKGDAPCVNFYRRPDCKVFMRTWHSTDKEDPDFKYSSSQDSIVSVGDCKQPTEPNNTVTFFENKNYKGRYCNLPVKGCQPMCSDLAGRASSATATANCVKLFERPNCEGYVGRLDVWGDASRNFYYTNYQDRIRSISDCENNTATFYEDKQFQGKSCEIQVKGCQPMCPSLVKKASSARGNSVCTKVYSDPNCVGYLGILTMDGRLHPDFSRAYYTRTPYQDRISSISDCVGDSVTFFEHKNFRGKQCTLKLTAGCQRMCSELDKQASSIRSGVHCVRYYFDANCTINLGHRLFGRSTEERNFKYTSLQDSISSVKNCEDQHY</sequence>
<evidence type="ECO:0000313" key="2">
    <source>
        <dbReference type="EMBL" id="CAH0392200.1"/>
    </source>
</evidence>
<reference evidence="2" key="1">
    <citation type="submission" date="2021-12" db="EMBL/GenBank/DDBJ databases">
        <authorList>
            <person name="King R."/>
        </authorList>
    </citation>
    <scope>NUCLEOTIDE SEQUENCE</scope>
</reference>
<name>A0A9P0ADM7_BEMTA</name>
<dbReference type="Proteomes" id="UP001152759">
    <property type="component" value="Chromosome 6"/>
</dbReference>
<proteinExistence type="predicted"/>
<evidence type="ECO:0000313" key="3">
    <source>
        <dbReference type="Proteomes" id="UP001152759"/>
    </source>
</evidence>
<keyword evidence="1" id="KW-0732">Signal</keyword>
<accession>A0A9P0ADM7</accession>
<organism evidence="2 3">
    <name type="scientific">Bemisia tabaci</name>
    <name type="common">Sweetpotato whitefly</name>
    <name type="synonym">Aleurodes tabaci</name>
    <dbReference type="NCBI Taxonomy" id="7038"/>
    <lineage>
        <taxon>Eukaryota</taxon>
        <taxon>Metazoa</taxon>
        <taxon>Ecdysozoa</taxon>
        <taxon>Arthropoda</taxon>
        <taxon>Hexapoda</taxon>
        <taxon>Insecta</taxon>
        <taxon>Pterygota</taxon>
        <taxon>Neoptera</taxon>
        <taxon>Paraneoptera</taxon>
        <taxon>Hemiptera</taxon>
        <taxon>Sternorrhyncha</taxon>
        <taxon>Aleyrodoidea</taxon>
        <taxon>Aleyrodidae</taxon>
        <taxon>Aleyrodinae</taxon>
        <taxon>Bemisia</taxon>
    </lineage>
</organism>
<keyword evidence="3" id="KW-1185">Reference proteome</keyword>
<dbReference type="EMBL" id="OU963867">
    <property type="protein sequence ID" value="CAH0392200.1"/>
    <property type="molecule type" value="Genomic_DNA"/>
</dbReference>
<dbReference type="Gene3D" id="2.60.20.10">
    <property type="entry name" value="Crystallins"/>
    <property type="match status" value="3"/>
</dbReference>
<gene>
    <name evidence="2" type="ORF">BEMITA_LOCUS10744</name>
</gene>
<protein>
    <submittedName>
        <fullName evidence="2">Uncharacterized protein</fullName>
    </submittedName>
</protein>
<dbReference type="SUPFAM" id="SSF49695">
    <property type="entry name" value="gamma-Crystallin-like"/>
    <property type="match status" value="2"/>
</dbReference>